<evidence type="ECO:0000313" key="4">
    <source>
        <dbReference type="EMBL" id="EFC49641.1"/>
    </source>
</evidence>
<keyword evidence="5" id="KW-1185">Reference proteome</keyword>
<feature type="non-terminal residue" evidence="4">
    <location>
        <position position="1"/>
    </location>
</feature>
<dbReference type="GeneID" id="8855263"/>
<dbReference type="VEuPathDB" id="AmoebaDB:NAEGRDRAFT_29876"/>
<dbReference type="Gene3D" id="1.10.238.10">
    <property type="entry name" value="EF-hand"/>
    <property type="match status" value="2"/>
</dbReference>
<dbReference type="GO" id="GO:0016460">
    <property type="term" value="C:myosin II complex"/>
    <property type="evidence" value="ECO:0007669"/>
    <property type="project" value="TreeGrafter"/>
</dbReference>
<dbReference type="RefSeq" id="XP_002682385.1">
    <property type="nucleotide sequence ID" value="XM_002682339.1"/>
</dbReference>
<dbReference type="InParanoid" id="D2V027"/>
<gene>
    <name evidence="4" type="ORF">NAEGRDRAFT_29876</name>
</gene>
<dbReference type="SUPFAM" id="SSF47473">
    <property type="entry name" value="EF-hand"/>
    <property type="match status" value="1"/>
</dbReference>
<dbReference type="CDD" id="cd00051">
    <property type="entry name" value="EFh"/>
    <property type="match status" value="1"/>
</dbReference>
<sequence>YSLYKQNGNNEIDLKEASNLFTDLGFNFNNEELEAIYLYLDNDGSLTIGFDEFLHCWEALATRKSILRGENLKLLVTACKLFKTFDKDNSKKLSLDEFKVFHEKLCTKYEDLDPFEELIKSLDKDGDAKINFREFIMCLNWFSV</sequence>
<dbReference type="InterPro" id="IPR050230">
    <property type="entry name" value="CALM/Myosin/TropC-like"/>
</dbReference>
<dbReference type="AlphaFoldDB" id="D2V027"/>
<evidence type="ECO:0000313" key="5">
    <source>
        <dbReference type="Proteomes" id="UP000006671"/>
    </source>
</evidence>
<evidence type="ECO:0000256" key="1">
    <source>
        <dbReference type="ARBA" id="ARBA00022737"/>
    </source>
</evidence>
<reference evidence="4 5" key="1">
    <citation type="journal article" date="2010" name="Cell">
        <title>The genome of Naegleria gruberi illuminates early eukaryotic versatility.</title>
        <authorList>
            <person name="Fritz-Laylin L.K."/>
            <person name="Prochnik S.E."/>
            <person name="Ginger M.L."/>
            <person name="Dacks J.B."/>
            <person name="Carpenter M.L."/>
            <person name="Field M.C."/>
            <person name="Kuo A."/>
            <person name="Paredez A."/>
            <person name="Chapman J."/>
            <person name="Pham J."/>
            <person name="Shu S."/>
            <person name="Neupane R."/>
            <person name="Cipriano M."/>
            <person name="Mancuso J."/>
            <person name="Tu H."/>
            <person name="Salamov A."/>
            <person name="Lindquist E."/>
            <person name="Shapiro H."/>
            <person name="Lucas S."/>
            <person name="Grigoriev I.V."/>
            <person name="Cande W.Z."/>
            <person name="Fulton C."/>
            <person name="Rokhsar D.S."/>
            <person name="Dawson S.C."/>
        </authorList>
    </citation>
    <scope>NUCLEOTIDE SEQUENCE [LARGE SCALE GENOMIC DNA]</scope>
    <source>
        <strain evidence="4 5">NEG-M</strain>
    </source>
</reference>
<keyword evidence="1" id="KW-0677">Repeat</keyword>
<dbReference type="STRING" id="5762.D2V027"/>
<dbReference type="EMBL" id="GG738847">
    <property type="protein sequence ID" value="EFC49641.1"/>
    <property type="molecule type" value="Genomic_DNA"/>
</dbReference>
<organism evidence="5">
    <name type="scientific">Naegleria gruberi</name>
    <name type="common">Amoeba</name>
    <dbReference type="NCBI Taxonomy" id="5762"/>
    <lineage>
        <taxon>Eukaryota</taxon>
        <taxon>Discoba</taxon>
        <taxon>Heterolobosea</taxon>
        <taxon>Tetramitia</taxon>
        <taxon>Eutetramitia</taxon>
        <taxon>Vahlkampfiidae</taxon>
        <taxon>Naegleria</taxon>
    </lineage>
</organism>
<proteinExistence type="predicted"/>
<dbReference type="PROSITE" id="PS00018">
    <property type="entry name" value="EF_HAND_1"/>
    <property type="match status" value="1"/>
</dbReference>
<feature type="domain" description="EF-hand" evidence="3">
    <location>
        <begin position="28"/>
        <end position="63"/>
    </location>
</feature>
<dbReference type="PANTHER" id="PTHR23048">
    <property type="entry name" value="MYOSIN LIGHT CHAIN 1, 3"/>
    <property type="match status" value="1"/>
</dbReference>
<dbReference type="GO" id="GO:0005509">
    <property type="term" value="F:calcium ion binding"/>
    <property type="evidence" value="ECO:0007669"/>
    <property type="project" value="InterPro"/>
</dbReference>
<dbReference type="OrthoDB" id="26525at2759"/>
<feature type="domain" description="EF-hand" evidence="3">
    <location>
        <begin position="80"/>
        <end position="108"/>
    </location>
</feature>
<dbReference type="KEGG" id="ngr:NAEGRDRAFT_29876"/>
<protein>
    <submittedName>
        <fullName evidence="4">Predicted protein</fullName>
    </submittedName>
</protein>
<keyword evidence="2" id="KW-0106">Calcium</keyword>
<dbReference type="PANTHER" id="PTHR23048:SF0">
    <property type="entry name" value="CALMODULIN LIKE 3"/>
    <property type="match status" value="1"/>
</dbReference>
<evidence type="ECO:0000259" key="3">
    <source>
        <dbReference type="PROSITE" id="PS50222"/>
    </source>
</evidence>
<dbReference type="OMA" id="WTPLNDI"/>
<name>D2V027_NAEGR</name>
<dbReference type="PROSITE" id="PS50222">
    <property type="entry name" value="EF_HAND_2"/>
    <property type="match status" value="3"/>
</dbReference>
<dbReference type="InterPro" id="IPR002048">
    <property type="entry name" value="EF_hand_dom"/>
</dbReference>
<dbReference type="Pfam" id="PF13833">
    <property type="entry name" value="EF-hand_8"/>
    <property type="match status" value="1"/>
</dbReference>
<dbReference type="eggNOG" id="KOG0028">
    <property type="taxonomic scope" value="Eukaryota"/>
</dbReference>
<evidence type="ECO:0000256" key="2">
    <source>
        <dbReference type="ARBA" id="ARBA00022837"/>
    </source>
</evidence>
<dbReference type="Pfam" id="PF13499">
    <property type="entry name" value="EF-hand_7"/>
    <property type="match status" value="1"/>
</dbReference>
<dbReference type="FunFam" id="1.10.238.10:FF:000178">
    <property type="entry name" value="Calmodulin-2 A"/>
    <property type="match status" value="1"/>
</dbReference>
<accession>D2V027</accession>
<dbReference type="SMART" id="SM00054">
    <property type="entry name" value="EFh"/>
    <property type="match status" value="3"/>
</dbReference>
<feature type="domain" description="EF-hand" evidence="3">
    <location>
        <begin position="110"/>
        <end position="144"/>
    </location>
</feature>
<dbReference type="Proteomes" id="UP000006671">
    <property type="component" value="Unassembled WGS sequence"/>
</dbReference>
<dbReference type="InterPro" id="IPR018247">
    <property type="entry name" value="EF_Hand_1_Ca_BS"/>
</dbReference>
<dbReference type="InterPro" id="IPR011992">
    <property type="entry name" value="EF-hand-dom_pair"/>
</dbReference>